<evidence type="ECO:0000256" key="1">
    <source>
        <dbReference type="PROSITE-ProRule" id="PRU00221"/>
    </source>
</evidence>
<dbReference type="Proteomes" id="UP001150217">
    <property type="component" value="Unassembled WGS sequence"/>
</dbReference>
<sequence>MYQHLTTLQGARDAVISLSFSPQAKFIAAAGYGGVTVWDLESFEAIPIPNSIYNPRNPDHVYSASAWLHFEQADRYVLLLGSQGGTVSILQWDEKDKVFRSMVRVIPLPSDFQVLSIDVYQAEIAIGKLARVVVATSDDRTTVSSLSSSGEFREIYSVSVQDFPLIAARFCKKTADVYAFELNGGTILRLDDKSGDIKSNQKYGPDPMGTVCTDDSSEFFVACTGQDFQMFRLDTIEHIRTFSGPEPVVLFPKVVTFAEDGNVLIAGTDKGRAVVFDITSGAKIQQLKYNKGGLVQPVAACTTTEGFLVAIAGSTMQASSDVEIYVKSHLPTSTSKSNGNAGASLHCTFTDRSSVLRYILMILGILLMLHGLYFLALTHAPWVCYCFH</sequence>
<organism evidence="3 4">
    <name type="scientific">Lentinula lateritia</name>
    <dbReference type="NCBI Taxonomy" id="40482"/>
    <lineage>
        <taxon>Eukaryota</taxon>
        <taxon>Fungi</taxon>
        <taxon>Dikarya</taxon>
        <taxon>Basidiomycota</taxon>
        <taxon>Agaricomycotina</taxon>
        <taxon>Agaricomycetes</taxon>
        <taxon>Agaricomycetidae</taxon>
        <taxon>Agaricales</taxon>
        <taxon>Marasmiineae</taxon>
        <taxon>Omphalotaceae</taxon>
        <taxon>Lentinula</taxon>
    </lineage>
</organism>
<reference evidence="3" key="1">
    <citation type="submission" date="2022-08" db="EMBL/GenBank/DDBJ databases">
        <title>A Global Phylogenomic Analysis of the Shiitake Genus Lentinula.</title>
        <authorList>
            <consortium name="DOE Joint Genome Institute"/>
            <person name="Sierra-Patev S."/>
            <person name="Min B."/>
            <person name="Naranjo-Ortiz M."/>
            <person name="Looney B."/>
            <person name="Konkel Z."/>
            <person name="Slot J.C."/>
            <person name="Sakamoto Y."/>
            <person name="Steenwyk J.L."/>
            <person name="Rokas A."/>
            <person name="Carro J."/>
            <person name="Camarero S."/>
            <person name="Ferreira P."/>
            <person name="Molpeceres G."/>
            <person name="Ruiz-Duenas F.J."/>
            <person name="Serrano A."/>
            <person name="Henrissat B."/>
            <person name="Drula E."/>
            <person name="Hughes K.W."/>
            <person name="Mata J.L."/>
            <person name="Ishikawa N.K."/>
            <person name="Vargas-Isla R."/>
            <person name="Ushijima S."/>
            <person name="Smith C.A."/>
            <person name="Ahrendt S."/>
            <person name="Andreopoulos W."/>
            <person name="He G."/>
            <person name="Labutti K."/>
            <person name="Lipzen A."/>
            <person name="Ng V."/>
            <person name="Riley R."/>
            <person name="Sandor L."/>
            <person name="Barry K."/>
            <person name="Martinez A.T."/>
            <person name="Xiao Y."/>
            <person name="Gibbons J.G."/>
            <person name="Terashima K."/>
            <person name="Grigoriev I.V."/>
            <person name="Hibbett D.S."/>
        </authorList>
    </citation>
    <scope>NUCLEOTIDE SEQUENCE</scope>
    <source>
        <strain evidence="3">RHP3577 ss4</strain>
    </source>
</reference>
<dbReference type="Pfam" id="PF00400">
    <property type="entry name" value="WD40"/>
    <property type="match status" value="1"/>
</dbReference>
<dbReference type="SUPFAM" id="SSF50978">
    <property type="entry name" value="WD40 repeat-like"/>
    <property type="match status" value="1"/>
</dbReference>
<dbReference type="Gene3D" id="2.130.10.10">
    <property type="entry name" value="YVTN repeat-like/Quinoprotein amine dehydrogenase"/>
    <property type="match status" value="1"/>
</dbReference>
<proteinExistence type="predicted"/>
<protein>
    <submittedName>
        <fullName evidence="3">WD40-repeat-containing domain protein</fullName>
    </submittedName>
</protein>
<name>A0ABQ8VGA0_9AGAR</name>
<dbReference type="InterPro" id="IPR036322">
    <property type="entry name" value="WD40_repeat_dom_sf"/>
</dbReference>
<keyword evidence="4" id="KW-1185">Reference proteome</keyword>
<dbReference type="EMBL" id="JANVFT010000035">
    <property type="protein sequence ID" value="KAJ4493274.1"/>
    <property type="molecule type" value="Genomic_DNA"/>
</dbReference>
<dbReference type="PROSITE" id="PS50082">
    <property type="entry name" value="WD_REPEATS_2"/>
    <property type="match status" value="1"/>
</dbReference>
<comment type="caution">
    <text evidence="3">The sequence shown here is derived from an EMBL/GenBank/DDBJ whole genome shotgun (WGS) entry which is preliminary data.</text>
</comment>
<keyword evidence="2" id="KW-0812">Transmembrane</keyword>
<evidence type="ECO:0000256" key="2">
    <source>
        <dbReference type="SAM" id="Phobius"/>
    </source>
</evidence>
<dbReference type="InterPro" id="IPR015943">
    <property type="entry name" value="WD40/YVTN_repeat-like_dom_sf"/>
</dbReference>
<evidence type="ECO:0000313" key="3">
    <source>
        <dbReference type="EMBL" id="KAJ4493274.1"/>
    </source>
</evidence>
<accession>A0ABQ8VGA0</accession>
<keyword evidence="2" id="KW-1133">Transmembrane helix</keyword>
<gene>
    <name evidence="3" type="ORF">C8R41DRAFT_764429</name>
</gene>
<keyword evidence="1" id="KW-0853">WD repeat</keyword>
<dbReference type="InterPro" id="IPR001680">
    <property type="entry name" value="WD40_rpt"/>
</dbReference>
<evidence type="ECO:0000313" key="4">
    <source>
        <dbReference type="Proteomes" id="UP001150217"/>
    </source>
</evidence>
<feature type="transmembrane region" description="Helical" evidence="2">
    <location>
        <begin position="355"/>
        <end position="375"/>
    </location>
</feature>
<dbReference type="SMART" id="SM00320">
    <property type="entry name" value="WD40"/>
    <property type="match status" value="2"/>
</dbReference>
<keyword evidence="2" id="KW-0472">Membrane</keyword>
<feature type="repeat" description="WD" evidence="1">
    <location>
        <begin position="8"/>
        <end position="48"/>
    </location>
</feature>